<gene>
    <name evidence="5" type="ORF">G5B36_17265</name>
    <name evidence="4" type="ORF">L0N08_20110</name>
</gene>
<feature type="compositionally biased region" description="Polar residues" evidence="1">
    <location>
        <begin position="71"/>
        <end position="81"/>
    </location>
</feature>
<feature type="signal peptide" evidence="2">
    <location>
        <begin position="1"/>
        <end position="27"/>
    </location>
</feature>
<dbReference type="GO" id="GO:0019867">
    <property type="term" value="C:outer membrane"/>
    <property type="evidence" value="ECO:0007669"/>
    <property type="project" value="InterPro"/>
</dbReference>
<evidence type="ECO:0000256" key="2">
    <source>
        <dbReference type="SAM" id="SignalP"/>
    </source>
</evidence>
<evidence type="ECO:0000259" key="3">
    <source>
        <dbReference type="Pfam" id="PF06725"/>
    </source>
</evidence>
<evidence type="ECO:0000256" key="1">
    <source>
        <dbReference type="SAM" id="MobiDB-lite"/>
    </source>
</evidence>
<comment type="caution">
    <text evidence="4">The sequence shown here is derived from an EMBL/GenBank/DDBJ whole genome shotgun (WGS) entry which is preliminary data.</text>
</comment>
<feature type="region of interest" description="Disordered" evidence="1">
    <location>
        <begin position="62"/>
        <end position="115"/>
    </location>
</feature>
<evidence type="ECO:0000313" key="7">
    <source>
        <dbReference type="Proteomes" id="UP001299608"/>
    </source>
</evidence>
<dbReference type="GO" id="GO:0004553">
    <property type="term" value="F:hydrolase activity, hydrolyzing O-glycosyl compounds"/>
    <property type="evidence" value="ECO:0007669"/>
    <property type="project" value="InterPro"/>
</dbReference>
<name>A0AAW5BWN3_9FIRM</name>
<evidence type="ECO:0000313" key="6">
    <source>
        <dbReference type="Proteomes" id="UP000669239"/>
    </source>
</evidence>
<keyword evidence="2" id="KW-0732">Signal</keyword>
<dbReference type="InterPro" id="IPR059180">
    <property type="entry name" value="3D_YorM"/>
</dbReference>
<dbReference type="EMBL" id="JAKNGE010000028">
    <property type="protein sequence ID" value="MCG4747738.1"/>
    <property type="molecule type" value="Genomic_DNA"/>
</dbReference>
<evidence type="ECO:0000313" key="4">
    <source>
        <dbReference type="EMBL" id="MCG4747738.1"/>
    </source>
</evidence>
<dbReference type="Proteomes" id="UP001299608">
    <property type="component" value="Unassembled WGS sequence"/>
</dbReference>
<sequence>MHNTIRKTVLVAAVAALCLTAAFPAHAEEVSHPDIAAAKDEAAGKDGIPAEAVGRDVTVVENETPDKETEQSSGQDGTVTGASHKARAGRGSEEGYVDAGPGAEKKEETPVSTETSLGRFTITGYCGCDKCSNGHGLTYSGTIPTPNHTISADLDLFPLGTRLKIDGIVYTVEDKGSSVKGNILDIFYSSHEDALAKGTYTAEVFLVED</sequence>
<organism evidence="4 7">
    <name type="scientific">Enterocloster aldenensis</name>
    <dbReference type="NCBI Taxonomy" id="358742"/>
    <lineage>
        <taxon>Bacteria</taxon>
        <taxon>Bacillati</taxon>
        <taxon>Bacillota</taxon>
        <taxon>Clostridia</taxon>
        <taxon>Lachnospirales</taxon>
        <taxon>Lachnospiraceae</taxon>
        <taxon>Enterocloster</taxon>
    </lineage>
</organism>
<dbReference type="EMBL" id="JAAITT010000026">
    <property type="protein sequence ID" value="NSJ50438.1"/>
    <property type="molecule type" value="Genomic_DNA"/>
</dbReference>
<dbReference type="Pfam" id="PF06725">
    <property type="entry name" value="3D"/>
    <property type="match status" value="1"/>
</dbReference>
<reference evidence="5" key="2">
    <citation type="submission" date="2020-02" db="EMBL/GenBank/DDBJ databases">
        <authorList>
            <person name="Littmann E."/>
            <person name="Sorbara M."/>
        </authorList>
    </citation>
    <scope>NUCLEOTIDE SEQUENCE</scope>
    <source>
        <strain evidence="5">MSK.1.17</strain>
    </source>
</reference>
<accession>A0AAW5BWN3</accession>
<dbReference type="InterPro" id="IPR036908">
    <property type="entry name" value="RlpA-like_sf"/>
</dbReference>
<feature type="chain" id="PRO_5043296078" evidence="2">
    <location>
        <begin position="28"/>
        <end position="209"/>
    </location>
</feature>
<dbReference type="GO" id="GO:0009254">
    <property type="term" value="P:peptidoglycan turnover"/>
    <property type="evidence" value="ECO:0007669"/>
    <property type="project" value="InterPro"/>
</dbReference>
<reference evidence="4" key="3">
    <citation type="submission" date="2022-01" db="EMBL/GenBank/DDBJ databases">
        <title>Collection of gut derived symbiotic bacterial strains cultured from healthy donors.</title>
        <authorList>
            <person name="Lin H."/>
            <person name="Kohout C."/>
            <person name="Waligurski E."/>
            <person name="Pamer E.G."/>
        </authorList>
    </citation>
    <scope>NUCLEOTIDE SEQUENCE</scope>
    <source>
        <strain evidence="4">DFI.6.55</strain>
    </source>
</reference>
<dbReference type="Proteomes" id="UP000669239">
    <property type="component" value="Unassembled WGS sequence"/>
</dbReference>
<protein>
    <submittedName>
        <fullName evidence="4">3D domain-containing protein</fullName>
    </submittedName>
</protein>
<feature type="domain" description="3D" evidence="3">
    <location>
        <begin position="149"/>
        <end position="202"/>
    </location>
</feature>
<reference evidence="5 6" key="1">
    <citation type="journal article" date="2020" name="Cell Host Microbe">
        <title>Functional and Genomic Variation between Human-Derived Isolates of Lachnospiraceae Reveals Inter- and Intra-Species Diversity.</title>
        <authorList>
            <person name="Sorbara M.T."/>
            <person name="Littmann E.R."/>
            <person name="Fontana E."/>
            <person name="Moody T.U."/>
            <person name="Kohout C.E."/>
            <person name="Gjonbalaj M."/>
            <person name="Eaton V."/>
            <person name="Seok R."/>
            <person name="Leiner I.M."/>
            <person name="Pamer E.G."/>
        </authorList>
    </citation>
    <scope>NUCLEOTIDE SEQUENCE [LARGE SCALE GENOMIC DNA]</scope>
    <source>
        <strain evidence="5 6">MSK.1.17</strain>
    </source>
</reference>
<proteinExistence type="predicted"/>
<dbReference type="RefSeq" id="WP_117560809.1">
    <property type="nucleotide sequence ID" value="NZ_JAAITT010000026.1"/>
</dbReference>
<dbReference type="CDD" id="cd14667">
    <property type="entry name" value="3D_containing_proteins"/>
    <property type="match status" value="1"/>
</dbReference>
<dbReference type="AlphaFoldDB" id="A0AAW5BWN3"/>
<keyword evidence="6" id="KW-1185">Reference proteome</keyword>
<dbReference type="Gene3D" id="2.40.40.10">
    <property type="entry name" value="RlpA-like domain"/>
    <property type="match status" value="1"/>
</dbReference>
<dbReference type="InterPro" id="IPR010611">
    <property type="entry name" value="3D_dom"/>
</dbReference>
<evidence type="ECO:0000313" key="5">
    <source>
        <dbReference type="EMBL" id="NSJ50438.1"/>
    </source>
</evidence>